<keyword evidence="2" id="KW-1185">Reference proteome</keyword>
<accession>A0ABS2NGV4</accession>
<dbReference type="Proteomes" id="UP001646157">
    <property type="component" value="Unassembled WGS sequence"/>
</dbReference>
<proteinExistence type="predicted"/>
<dbReference type="RefSeq" id="WP_205174216.1">
    <property type="nucleotide sequence ID" value="NZ_JAFBDZ010000003.1"/>
</dbReference>
<name>A0ABS2NGV4_9BACI</name>
<organism evidence="1 2">
    <name type="scientific">Rossellomorea pakistanensis</name>
    <dbReference type="NCBI Taxonomy" id="992288"/>
    <lineage>
        <taxon>Bacteria</taxon>
        <taxon>Bacillati</taxon>
        <taxon>Bacillota</taxon>
        <taxon>Bacilli</taxon>
        <taxon>Bacillales</taxon>
        <taxon>Bacillaceae</taxon>
        <taxon>Rossellomorea</taxon>
    </lineage>
</organism>
<dbReference type="EMBL" id="JAFBDZ010000003">
    <property type="protein sequence ID" value="MBM7587067.1"/>
    <property type="molecule type" value="Genomic_DNA"/>
</dbReference>
<gene>
    <name evidence="1" type="ORF">JOC86_003619</name>
</gene>
<evidence type="ECO:0000313" key="1">
    <source>
        <dbReference type="EMBL" id="MBM7587067.1"/>
    </source>
</evidence>
<comment type="caution">
    <text evidence="1">The sequence shown here is derived from an EMBL/GenBank/DDBJ whole genome shotgun (WGS) entry which is preliminary data.</text>
</comment>
<protein>
    <submittedName>
        <fullName evidence="1">Uncharacterized protein</fullName>
    </submittedName>
</protein>
<evidence type="ECO:0000313" key="2">
    <source>
        <dbReference type="Proteomes" id="UP001646157"/>
    </source>
</evidence>
<sequence>MDGYLNNFVETAKSAYYQANTYVREKLFAITGTPSATVNQLATFIKTHPNTEKNNKELLGLTFSHYHLESDHIHYYLETKGQHILELDVYTDDHKVVSYRGYHDQQTIDTPLKFPQKLH</sequence>
<reference evidence="1 2" key="1">
    <citation type="submission" date="2021-01" db="EMBL/GenBank/DDBJ databases">
        <title>Genomic Encyclopedia of Type Strains, Phase IV (KMG-IV): sequencing the most valuable type-strain genomes for metagenomic binning, comparative biology and taxonomic classification.</title>
        <authorList>
            <person name="Goeker M."/>
        </authorList>
    </citation>
    <scope>NUCLEOTIDE SEQUENCE [LARGE SCALE GENOMIC DNA]</scope>
    <source>
        <strain evidence="1 2">DSM 24834</strain>
    </source>
</reference>